<organism evidence="1">
    <name type="scientific">Nymphaea colorata</name>
    <name type="common">pocket water lily</name>
    <dbReference type="NCBI Taxonomy" id="210225"/>
    <lineage>
        <taxon>Eukaryota</taxon>
        <taxon>Viridiplantae</taxon>
        <taxon>Streptophyta</taxon>
        <taxon>Embryophyta</taxon>
        <taxon>Tracheophyta</taxon>
        <taxon>Spermatophyta</taxon>
        <taxon>Magnoliopsida</taxon>
        <taxon>Nymphaeales</taxon>
        <taxon>Nymphaeaceae</taxon>
        <taxon>Nymphaea</taxon>
    </lineage>
</organism>
<gene>
    <name evidence="1" type="ORF">NYM_LOCUS1225</name>
</gene>
<dbReference type="AlphaFoldDB" id="A0A5K0VG31"/>
<name>A0A5K0VG31_9MAGN</name>
<sequence length="81" mass="9533">MIRIKREKATDLRSHHSEAVRSNMVQQLTVHGILKGKAMQEDQSWVQAFFSGMSNQKRFGRRQRILTVYNDIRDLVLPLHE</sequence>
<accession>A0A5K0VG31</accession>
<dbReference type="Gramene" id="NC1G0107640.1">
    <property type="protein sequence ID" value="NC1G0107640.1:cds"/>
    <property type="gene ID" value="NC1G0107640"/>
</dbReference>
<protein>
    <submittedName>
        <fullName evidence="1">Uncharacterized protein</fullName>
    </submittedName>
</protein>
<proteinExistence type="predicted"/>
<reference evidence="1" key="1">
    <citation type="submission" date="2019-09" db="EMBL/GenBank/DDBJ databases">
        <authorList>
            <person name="Zhang L."/>
        </authorList>
    </citation>
    <scope>NUCLEOTIDE SEQUENCE</scope>
</reference>
<evidence type="ECO:0000313" key="1">
    <source>
        <dbReference type="EMBL" id="VVV39178.1"/>
    </source>
</evidence>
<dbReference type="EMBL" id="LR721774">
    <property type="protein sequence ID" value="VVV39178.1"/>
    <property type="molecule type" value="Genomic_DNA"/>
</dbReference>